<organism evidence="2">
    <name type="scientific">Hexamita inflata</name>
    <dbReference type="NCBI Taxonomy" id="28002"/>
    <lineage>
        <taxon>Eukaryota</taxon>
        <taxon>Metamonada</taxon>
        <taxon>Diplomonadida</taxon>
        <taxon>Hexamitidae</taxon>
        <taxon>Hexamitinae</taxon>
        <taxon>Hexamita</taxon>
    </lineage>
</organism>
<sequence>MSVLMRRENTLIIEPGSDISKIQIINFILLPNSKKHFEGPPLQHLVTGSHSFEILSTMQPKVINQSIICDCDHVVTAQFENTMEDINIQMQYLCNLPGNNISVQFIQELLQNNNLQITCANISQVLDNYQQYKTLSIYEIQQQLIQKASLLRMSKYQSYENFIEYMMSMITGNQFYYAVYSLLAGTAIYPGNIIVQLCRQQYLENYEDCYEIADNQFIECFKVIQDKFFKRILRQ</sequence>
<reference evidence="3 4" key="2">
    <citation type="submission" date="2024-07" db="EMBL/GenBank/DDBJ databases">
        <authorList>
            <person name="Akdeniz Z."/>
        </authorList>
    </citation>
    <scope>NUCLEOTIDE SEQUENCE [LARGE SCALE GENOMIC DNA]</scope>
</reference>
<evidence type="ECO:0000313" key="4">
    <source>
        <dbReference type="Proteomes" id="UP001642409"/>
    </source>
</evidence>
<dbReference type="EMBL" id="CAXDID020000082">
    <property type="protein sequence ID" value="CAL6018953.1"/>
    <property type="molecule type" value="Genomic_DNA"/>
</dbReference>
<evidence type="ECO:0000313" key="2">
    <source>
        <dbReference type="EMBL" id="CAI9926210.1"/>
    </source>
</evidence>
<name>A0AA86NU57_9EUKA</name>
<keyword evidence="1" id="KW-0812">Transmembrane</keyword>
<evidence type="ECO:0000313" key="3">
    <source>
        <dbReference type="EMBL" id="CAL6018953.1"/>
    </source>
</evidence>
<reference evidence="2" key="1">
    <citation type="submission" date="2023-06" db="EMBL/GenBank/DDBJ databases">
        <authorList>
            <person name="Kurt Z."/>
        </authorList>
    </citation>
    <scope>NUCLEOTIDE SEQUENCE</scope>
</reference>
<keyword evidence="1" id="KW-1133">Transmembrane helix</keyword>
<accession>A0AA86NU57</accession>
<feature type="transmembrane region" description="Helical" evidence="1">
    <location>
        <begin position="175"/>
        <end position="195"/>
    </location>
</feature>
<dbReference type="Proteomes" id="UP001642409">
    <property type="component" value="Unassembled WGS sequence"/>
</dbReference>
<comment type="caution">
    <text evidence="2">The sequence shown here is derived from an EMBL/GenBank/DDBJ whole genome shotgun (WGS) entry which is preliminary data.</text>
</comment>
<keyword evidence="1" id="KW-0472">Membrane</keyword>
<dbReference type="EMBL" id="CATOUU010000367">
    <property type="protein sequence ID" value="CAI9926210.1"/>
    <property type="molecule type" value="Genomic_DNA"/>
</dbReference>
<proteinExistence type="predicted"/>
<dbReference type="AlphaFoldDB" id="A0AA86NU57"/>
<gene>
    <name evidence="2" type="ORF">HINF_LOCUS13855</name>
    <name evidence="3" type="ORF">HINF_LOCUS26712</name>
</gene>
<keyword evidence="4" id="KW-1185">Reference proteome</keyword>
<protein>
    <submittedName>
        <fullName evidence="3">Hypothetical_protein</fullName>
    </submittedName>
</protein>
<evidence type="ECO:0000256" key="1">
    <source>
        <dbReference type="SAM" id="Phobius"/>
    </source>
</evidence>